<evidence type="ECO:0000256" key="6">
    <source>
        <dbReference type="ARBA" id="ARBA00022824"/>
    </source>
</evidence>
<evidence type="ECO:0000259" key="9">
    <source>
        <dbReference type="PROSITE" id="PS50994"/>
    </source>
</evidence>
<dbReference type="GO" id="GO:0003676">
    <property type="term" value="F:nucleic acid binding"/>
    <property type="evidence" value="ECO:0007669"/>
    <property type="project" value="InterPro"/>
</dbReference>
<evidence type="ECO:0000259" key="10">
    <source>
        <dbReference type="PROSITE" id="PS51914"/>
    </source>
</evidence>
<dbReference type="Pfam" id="PF07915">
    <property type="entry name" value="PRKCSH"/>
    <property type="match status" value="1"/>
</dbReference>
<dbReference type="Gene3D" id="1.10.340.70">
    <property type="match status" value="1"/>
</dbReference>
<keyword evidence="6" id="KW-0256">Endoplasmic reticulum</keyword>
<keyword evidence="8" id="KW-0325">Glycoprotein</keyword>
<dbReference type="PROSITE" id="PS50994">
    <property type="entry name" value="INTEGRASE"/>
    <property type="match status" value="1"/>
</dbReference>
<keyword evidence="4" id="KW-0732">Signal</keyword>
<evidence type="ECO:0000256" key="1">
    <source>
        <dbReference type="ARBA" id="ARBA00004240"/>
    </source>
</evidence>
<protein>
    <recommendedName>
        <fullName evidence="3">Protein OS-9 homolog</fullName>
    </recommendedName>
</protein>
<keyword evidence="5" id="KW-0430">Lectin</keyword>
<dbReference type="PANTHER" id="PTHR15414:SF0">
    <property type="entry name" value="ENDOPLASMIC RETICULUM LECTIN 1"/>
    <property type="match status" value="1"/>
</dbReference>
<dbReference type="InterPro" id="IPR036397">
    <property type="entry name" value="RNaseH_sf"/>
</dbReference>
<evidence type="ECO:0000256" key="8">
    <source>
        <dbReference type="ARBA" id="ARBA00023180"/>
    </source>
</evidence>
<keyword evidence="7" id="KW-1015">Disulfide bond</keyword>
<evidence type="ECO:0000256" key="5">
    <source>
        <dbReference type="ARBA" id="ARBA00022734"/>
    </source>
</evidence>
<accession>A0A6A6MDK5</accession>
<evidence type="ECO:0000313" key="12">
    <source>
        <dbReference type="Proteomes" id="UP000467840"/>
    </source>
</evidence>
<dbReference type="GO" id="GO:0005788">
    <property type="term" value="C:endoplasmic reticulum lumen"/>
    <property type="evidence" value="ECO:0007669"/>
    <property type="project" value="TreeGrafter"/>
</dbReference>
<sequence length="483" mass="55095">MQRIGQQAIHGPGQPYSWHNGLLCYKNRVVVPPQSPIIHQLLKEFHDSPIGGHSGVLRTYKRLAQQFYWPSMHRSVKDHVASCEVCQGTKVETLAPAGLLQPLPIPCQVWDDVTMDFIDGLPTLHGMNSILVAVDRLSKSAHFVALAHPYTAKLVAGKFIEYVVKLHGMPKSIITDRDPIFVSRFWPNIWAGFSKPMQLTSHVSIPVQEGKQVMGDVAIHHWSISVADDDQESVVMPDKNGQNYLCYLPKVEKVKSGKPVNQLNVSSMIVETEKRVKLKTPDELLEVLKDRCFIRQEGWWSYEFCYQKKLRQVHLEDDKVVQEFVLGVYDEEATAAYNQNLSDVSTLKDPRSKDASQRYHAHQYTNGTMCDLTNQPRETEVRFVCSEPRAMISSITELSTCKYALTIQCPMLCKHPLFQEERPVWHTINCNVLPKDTKETKAEKDKAEDKQVIMATDMEIHQILIQMNRLGTASRDLCQYQLN</sequence>
<dbReference type="InterPro" id="IPR012337">
    <property type="entry name" value="RNaseH-like_sf"/>
</dbReference>
<dbReference type="FunFam" id="2.70.130.10:FF:000021">
    <property type="entry name" value="Protein OS-9 homolog"/>
    <property type="match status" value="1"/>
</dbReference>
<comment type="similarity">
    <text evidence="2">Belongs to the OS-9 family.</text>
</comment>
<dbReference type="GO" id="GO:0030246">
    <property type="term" value="F:carbohydrate binding"/>
    <property type="evidence" value="ECO:0007669"/>
    <property type="project" value="UniProtKB-KW"/>
</dbReference>
<dbReference type="GO" id="GO:0030970">
    <property type="term" value="P:retrograde protein transport, ER to cytosol"/>
    <property type="evidence" value="ECO:0007669"/>
    <property type="project" value="TreeGrafter"/>
</dbReference>
<gene>
    <name evidence="11" type="ORF">GH714_014456</name>
</gene>
<organism evidence="11 12">
    <name type="scientific">Hevea brasiliensis</name>
    <name type="common">Para rubber tree</name>
    <name type="synonym">Siphonia brasiliensis</name>
    <dbReference type="NCBI Taxonomy" id="3981"/>
    <lineage>
        <taxon>Eukaryota</taxon>
        <taxon>Viridiplantae</taxon>
        <taxon>Streptophyta</taxon>
        <taxon>Embryophyta</taxon>
        <taxon>Tracheophyta</taxon>
        <taxon>Spermatophyta</taxon>
        <taxon>Magnoliopsida</taxon>
        <taxon>eudicotyledons</taxon>
        <taxon>Gunneridae</taxon>
        <taxon>Pentapetalae</taxon>
        <taxon>rosids</taxon>
        <taxon>fabids</taxon>
        <taxon>Malpighiales</taxon>
        <taxon>Euphorbiaceae</taxon>
        <taxon>Crotonoideae</taxon>
        <taxon>Micrandreae</taxon>
        <taxon>Hevea</taxon>
    </lineage>
</organism>
<comment type="subcellular location">
    <subcellularLocation>
        <location evidence="1">Endoplasmic reticulum</location>
    </subcellularLocation>
</comment>
<proteinExistence type="inferred from homology"/>
<evidence type="ECO:0000313" key="11">
    <source>
        <dbReference type="EMBL" id="KAF2310558.1"/>
    </source>
</evidence>
<reference evidence="11 12" key="1">
    <citation type="journal article" date="2020" name="Mol. Plant">
        <title>The Chromosome-Based Rubber Tree Genome Provides New Insights into Spurge Genome Evolution and Rubber Biosynthesis.</title>
        <authorList>
            <person name="Liu J."/>
            <person name="Shi C."/>
            <person name="Shi C.C."/>
            <person name="Li W."/>
            <person name="Zhang Q.J."/>
            <person name="Zhang Y."/>
            <person name="Li K."/>
            <person name="Lu H.F."/>
            <person name="Shi C."/>
            <person name="Zhu S.T."/>
            <person name="Xiao Z.Y."/>
            <person name="Nan H."/>
            <person name="Yue Y."/>
            <person name="Zhu X.G."/>
            <person name="Wu Y."/>
            <person name="Hong X.N."/>
            <person name="Fan G.Y."/>
            <person name="Tong Y."/>
            <person name="Zhang D."/>
            <person name="Mao C.L."/>
            <person name="Liu Y.L."/>
            <person name="Hao S.J."/>
            <person name="Liu W.Q."/>
            <person name="Lv M.Q."/>
            <person name="Zhang H.B."/>
            <person name="Liu Y."/>
            <person name="Hu-Tang G.R."/>
            <person name="Wang J.P."/>
            <person name="Wang J.H."/>
            <person name="Sun Y.H."/>
            <person name="Ni S.B."/>
            <person name="Chen W.B."/>
            <person name="Zhang X.C."/>
            <person name="Jiao Y.N."/>
            <person name="Eichler E.E."/>
            <person name="Li G.H."/>
            <person name="Liu X."/>
            <person name="Gao L.Z."/>
        </authorList>
    </citation>
    <scope>NUCLEOTIDE SEQUENCE [LARGE SCALE GENOMIC DNA]</scope>
    <source>
        <strain evidence="12">cv. GT1</strain>
        <tissue evidence="11">Leaf</tissue>
    </source>
</reference>
<dbReference type="Proteomes" id="UP000467840">
    <property type="component" value="Chromosome 14"/>
</dbReference>
<dbReference type="InterPro" id="IPR009011">
    <property type="entry name" value="Man6P_isomerase_rcpt-bd_dom_sf"/>
</dbReference>
<dbReference type="InterPro" id="IPR044865">
    <property type="entry name" value="MRH_dom"/>
</dbReference>
<evidence type="ECO:0000256" key="2">
    <source>
        <dbReference type="ARBA" id="ARBA00009918"/>
    </source>
</evidence>
<evidence type="ECO:0000256" key="7">
    <source>
        <dbReference type="ARBA" id="ARBA00023157"/>
    </source>
</evidence>
<dbReference type="GO" id="GO:0030968">
    <property type="term" value="P:endoplasmic reticulum unfolded protein response"/>
    <property type="evidence" value="ECO:0007669"/>
    <property type="project" value="InterPro"/>
</dbReference>
<dbReference type="FunFam" id="1.10.340.70:FF:000001">
    <property type="entry name" value="Retrovirus-related Pol polyprotein from transposon gypsy-like Protein"/>
    <property type="match status" value="1"/>
</dbReference>
<name>A0A6A6MDK5_HEVBR</name>
<dbReference type="AlphaFoldDB" id="A0A6A6MDK5"/>
<comment type="caution">
    <text evidence="11">The sequence shown here is derived from an EMBL/GenBank/DDBJ whole genome shotgun (WGS) entry which is preliminary data.</text>
</comment>
<dbReference type="PROSITE" id="PS51914">
    <property type="entry name" value="MRH"/>
    <property type="match status" value="1"/>
</dbReference>
<dbReference type="GO" id="GO:0015074">
    <property type="term" value="P:DNA integration"/>
    <property type="evidence" value="ECO:0007669"/>
    <property type="project" value="InterPro"/>
</dbReference>
<feature type="domain" description="Integrase catalytic" evidence="9">
    <location>
        <begin position="100"/>
        <end position="289"/>
    </location>
</feature>
<dbReference type="InterPro" id="IPR045149">
    <property type="entry name" value="OS-9-like"/>
</dbReference>
<dbReference type="InterPro" id="IPR001584">
    <property type="entry name" value="Integrase_cat-core"/>
</dbReference>
<dbReference type="SUPFAM" id="SSF53098">
    <property type="entry name" value="Ribonuclease H-like"/>
    <property type="match status" value="1"/>
</dbReference>
<feature type="domain" description="MRH" evidence="10">
    <location>
        <begin position="290"/>
        <end position="415"/>
    </location>
</feature>
<dbReference type="Gene3D" id="3.30.420.10">
    <property type="entry name" value="Ribonuclease H-like superfamily/Ribonuclease H"/>
    <property type="match status" value="1"/>
</dbReference>
<dbReference type="InterPro" id="IPR041588">
    <property type="entry name" value="Integrase_H2C2"/>
</dbReference>
<dbReference type="Gene3D" id="2.70.130.10">
    <property type="entry name" value="Mannose-6-phosphate receptor binding domain"/>
    <property type="match status" value="1"/>
</dbReference>
<evidence type="ECO:0000256" key="4">
    <source>
        <dbReference type="ARBA" id="ARBA00022729"/>
    </source>
</evidence>
<evidence type="ECO:0000256" key="3">
    <source>
        <dbReference type="ARBA" id="ARBA00018727"/>
    </source>
</evidence>
<dbReference type="Pfam" id="PF17921">
    <property type="entry name" value="Integrase_H2C2"/>
    <property type="match status" value="1"/>
</dbReference>
<keyword evidence="12" id="KW-1185">Reference proteome</keyword>
<dbReference type="EMBL" id="JAAGAX010000006">
    <property type="protein sequence ID" value="KAF2310558.1"/>
    <property type="molecule type" value="Genomic_DNA"/>
</dbReference>
<dbReference type="SUPFAM" id="SSF50911">
    <property type="entry name" value="Mannose 6-phosphate receptor domain"/>
    <property type="match status" value="1"/>
</dbReference>
<dbReference type="PANTHER" id="PTHR15414">
    <property type="entry name" value="OS-9-RELATED"/>
    <property type="match status" value="1"/>
</dbReference>
<dbReference type="InterPro" id="IPR012913">
    <property type="entry name" value="OS9-like_dom"/>
</dbReference>